<dbReference type="GO" id="GO:0016491">
    <property type="term" value="F:oxidoreductase activity"/>
    <property type="evidence" value="ECO:0007669"/>
    <property type="project" value="InterPro"/>
</dbReference>
<dbReference type="PANTHER" id="PTHR36151:SF3">
    <property type="entry name" value="ER-BOUND OXYGENASE MPAB_MPAB'_RUBBER OXYGENASE CATALYTIC DOMAIN-CONTAINING PROTEIN"/>
    <property type="match status" value="1"/>
</dbReference>
<dbReference type="RefSeq" id="WP_149727289.1">
    <property type="nucleotide sequence ID" value="NZ_VUJV01000001.1"/>
</dbReference>
<feature type="domain" description="ER-bound oxygenase mpaB/mpaB'/Rubber oxygenase catalytic" evidence="1">
    <location>
        <begin position="25"/>
        <end position="259"/>
    </location>
</feature>
<sequence>MSKRDKRTIQPHEDYGFFGPDSVTWKVWGYATTPFIGIERATVVEELDPHLLRAVHDTGANYARLDTRYARTVQYFASVAFADSRTVSKMADVLVKVHSKAIGHDPVTGRPYDANDPSSQLWILITGWHSVLKAYELFGPGKLTEDEERQYWAECAIAAELQTCDPADVPRSREEVRAYFEEWRPRLAASEATQQMMDHLLNGANAIVPNKGVWRLVRPIANWSLRTGTIATMPRYMRSMAGVRQSRLTDLLVRPYLRLVFGAVHHVMPLKLLAIRQLSPKLLPVVLPYWNDVPPESPVVLTPAEARERYGYARPSEAHLELRAKQRERVFGRGEAPSDIGIIESQEILGSIA</sequence>
<dbReference type="AlphaFoldDB" id="A0A5B1LP00"/>
<accession>A0A5B1LP00</accession>
<name>A0A5B1LP00_9ACTN</name>
<evidence type="ECO:0000259" key="1">
    <source>
        <dbReference type="Pfam" id="PF09995"/>
    </source>
</evidence>
<evidence type="ECO:0000313" key="3">
    <source>
        <dbReference type="Proteomes" id="UP000325003"/>
    </source>
</evidence>
<protein>
    <submittedName>
        <fullName evidence="2">DUF2236 domain-containing protein</fullName>
    </submittedName>
</protein>
<gene>
    <name evidence="2" type="ORF">F0U44_06040</name>
</gene>
<dbReference type="Proteomes" id="UP000325003">
    <property type="component" value="Unassembled WGS sequence"/>
</dbReference>
<organism evidence="2 3">
    <name type="scientific">Nocardioides humilatus</name>
    <dbReference type="NCBI Taxonomy" id="2607660"/>
    <lineage>
        <taxon>Bacteria</taxon>
        <taxon>Bacillati</taxon>
        <taxon>Actinomycetota</taxon>
        <taxon>Actinomycetes</taxon>
        <taxon>Propionibacteriales</taxon>
        <taxon>Nocardioidaceae</taxon>
        <taxon>Nocardioides</taxon>
    </lineage>
</organism>
<dbReference type="PANTHER" id="PTHR36151">
    <property type="entry name" value="BLR2777 PROTEIN"/>
    <property type="match status" value="1"/>
</dbReference>
<dbReference type="EMBL" id="VUJV01000001">
    <property type="protein sequence ID" value="KAA1421828.1"/>
    <property type="molecule type" value="Genomic_DNA"/>
</dbReference>
<keyword evidence="3" id="KW-1185">Reference proteome</keyword>
<reference evidence="2 3" key="2">
    <citation type="submission" date="2019-09" db="EMBL/GenBank/DDBJ databases">
        <authorList>
            <person name="Jin C."/>
        </authorList>
    </citation>
    <scope>NUCLEOTIDE SEQUENCE [LARGE SCALE GENOMIC DNA]</scope>
    <source>
        <strain evidence="2 3">BN130099</strain>
    </source>
</reference>
<reference evidence="2 3" key="1">
    <citation type="submission" date="2019-09" db="EMBL/GenBank/DDBJ databases">
        <title>Nocardioides panacisoli sp. nov., isolated from the soil of a ginseng field.</title>
        <authorList>
            <person name="Cho C."/>
        </authorList>
    </citation>
    <scope>NUCLEOTIDE SEQUENCE [LARGE SCALE GENOMIC DNA]</scope>
    <source>
        <strain evidence="2 3">BN130099</strain>
    </source>
</reference>
<evidence type="ECO:0000313" key="2">
    <source>
        <dbReference type="EMBL" id="KAA1421828.1"/>
    </source>
</evidence>
<comment type="caution">
    <text evidence="2">The sequence shown here is derived from an EMBL/GenBank/DDBJ whole genome shotgun (WGS) entry which is preliminary data.</text>
</comment>
<dbReference type="Pfam" id="PF09995">
    <property type="entry name" value="MPAB_Lcp_cat"/>
    <property type="match status" value="1"/>
</dbReference>
<dbReference type="InterPro" id="IPR018713">
    <property type="entry name" value="MPAB/Lcp_cat_dom"/>
</dbReference>
<proteinExistence type="predicted"/>